<feature type="transmembrane region" description="Helical" evidence="1">
    <location>
        <begin position="230"/>
        <end position="258"/>
    </location>
</feature>
<feature type="transmembrane region" description="Helical" evidence="1">
    <location>
        <begin position="417"/>
        <end position="434"/>
    </location>
</feature>
<dbReference type="EMBL" id="JADQTO010000005">
    <property type="protein sequence ID" value="MBG0562458.1"/>
    <property type="molecule type" value="Genomic_DNA"/>
</dbReference>
<reference evidence="2" key="1">
    <citation type="submission" date="2020-11" db="EMBL/GenBank/DDBJ databases">
        <title>Isolation and identification of active actinomycetes.</title>
        <authorList>
            <person name="Sun X."/>
        </authorList>
    </citation>
    <scope>NUCLEOTIDE SEQUENCE</scope>
    <source>
        <strain evidence="2">NEAU-A11</strain>
    </source>
</reference>
<name>A0A931CAC2_9ACTN</name>
<feature type="transmembrane region" description="Helical" evidence="1">
    <location>
        <begin position="264"/>
        <end position="283"/>
    </location>
</feature>
<comment type="caution">
    <text evidence="2">The sequence shown here is derived from an EMBL/GenBank/DDBJ whole genome shotgun (WGS) entry which is preliminary data.</text>
</comment>
<feature type="transmembrane region" description="Helical" evidence="1">
    <location>
        <begin position="368"/>
        <end position="387"/>
    </location>
</feature>
<organism evidence="2 3">
    <name type="scientific">Actinoplanes aureus</name>
    <dbReference type="NCBI Taxonomy" id="2792083"/>
    <lineage>
        <taxon>Bacteria</taxon>
        <taxon>Bacillati</taxon>
        <taxon>Actinomycetota</taxon>
        <taxon>Actinomycetes</taxon>
        <taxon>Micromonosporales</taxon>
        <taxon>Micromonosporaceae</taxon>
        <taxon>Actinoplanes</taxon>
    </lineage>
</organism>
<evidence type="ECO:0000256" key="1">
    <source>
        <dbReference type="SAM" id="Phobius"/>
    </source>
</evidence>
<evidence type="ECO:0000313" key="3">
    <source>
        <dbReference type="Proteomes" id="UP000598146"/>
    </source>
</evidence>
<proteinExistence type="predicted"/>
<evidence type="ECO:0000313" key="2">
    <source>
        <dbReference type="EMBL" id="MBG0562458.1"/>
    </source>
</evidence>
<feature type="transmembrane region" description="Helical" evidence="1">
    <location>
        <begin position="295"/>
        <end position="314"/>
    </location>
</feature>
<dbReference type="RefSeq" id="WP_196414232.1">
    <property type="nucleotide sequence ID" value="NZ_JADQTO010000005.1"/>
</dbReference>
<sequence>MSSIAGDLRSALRADLRQVAVVVPAALGYAVILHWVYAVKVAPTFAYLGYSYRTPDAHFYTLALLLFVTVAVALPPRIRRPSDFVLWLLFILAAGPSILVPQYAGVISPGMGTAASLGFGAGFLTTTILTRRLRLHVMPHGRSSGTTLWVLIGTVSVAFYVFLAITVGLHVRLVGLLSVYDLRSEYRADIASVGRVLSYVLVWQGNVLNPVMVVWGLFQRKVLPVVLGGLGQLIIFSAAGHKTIMLSMVALIAVGWWLTWRPHLPGTAILWGASLLSVAWVVVDQFAGSVTWTSIFVRRLLLTSGMLTSTYVTFFNDHPKLYLSQSFTASWLDYPYALPYTRVVGEYVTGSSEVSMNAHILADGFANAGWPGVAAASVLLALVLALVDDASRDLPIAVPATILLLPTIALANGGLLTVLLSHGLGLAVVVLAILPRTGWSRCPTCQPRQRTGVSGAEAHAASCRAAARAQ</sequence>
<feature type="transmembrane region" description="Helical" evidence="1">
    <location>
        <begin position="149"/>
        <end position="176"/>
    </location>
</feature>
<feature type="transmembrane region" description="Helical" evidence="1">
    <location>
        <begin position="196"/>
        <end position="218"/>
    </location>
</feature>
<gene>
    <name evidence="2" type="ORF">I4J89_13390</name>
</gene>
<keyword evidence="1" id="KW-0812">Transmembrane</keyword>
<feature type="transmembrane region" description="Helical" evidence="1">
    <location>
        <begin position="394"/>
        <end position="411"/>
    </location>
</feature>
<dbReference type="Proteomes" id="UP000598146">
    <property type="component" value="Unassembled WGS sequence"/>
</dbReference>
<feature type="transmembrane region" description="Helical" evidence="1">
    <location>
        <begin position="86"/>
        <end position="104"/>
    </location>
</feature>
<dbReference type="AlphaFoldDB" id="A0A931CAC2"/>
<keyword evidence="1" id="KW-0472">Membrane</keyword>
<keyword evidence="3" id="KW-1185">Reference proteome</keyword>
<feature type="transmembrane region" description="Helical" evidence="1">
    <location>
        <begin position="19"/>
        <end position="37"/>
    </location>
</feature>
<keyword evidence="1" id="KW-1133">Transmembrane helix</keyword>
<feature type="transmembrane region" description="Helical" evidence="1">
    <location>
        <begin position="57"/>
        <end position="74"/>
    </location>
</feature>
<protein>
    <submittedName>
        <fullName evidence="2">Uncharacterized protein</fullName>
    </submittedName>
</protein>
<feature type="transmembrane region" description="Helical" evidence="1">
    <location>
        <begin position="110"/>
        <end position="129"/>
    </location>
</feature>
<accession>A0A931CAC2</accession>